<dbReference type="Gene3D" id="1.10.287.370">
    <property type="match status" value="1"/>
</dbReference>
<feature type="region of interest" description="Disordered" evidence="4">
    <location>
        <begin position="200"/>
        <end position="376"/>
    </location>
</feature>
<evidence type="ECO:0008006" key="7">
    <source>
        <dbReference type="Google" id="ProtNLM"/>
    </source>
</evidence>
<name>A0ABP0X351_9BRYO</name>
<dbReference type="PANTHER" id="PTHR15111:SF0">
    <property type="entry name" value="UNCONVENTIONAL PREFOLDIN RPB5 INTERACTOR 1"/>
    <property type="match status" value="1"/>
</dbReference>
<feature type="compositionally biased region" description="Basic and acidic residues" evidence="4">
    <location>
        <begin position="282"/>
        <end position="308"/>
    </location>
</feature>
<dbReference type="Proteomes" id="UP001497444">
    <property type="component" value="Chromosome 5"/>
</dbReference>
<evidence type="ECO:0000256" key="2">
    <source>
        <dbReference type="ARBA" id="ARBA00023242"/>
    </source>
</evidence>
<feature type="compositionally biased region" description="Basic residues" evidence="4">
    <location>
        <begin position="366"/>
        <end position="376"/>
    </location>
</feature>
<comment type="subcellular location">
    <subcellularLocation>
        <location evidence="1">Nucleus</location>
    </subcellularLocation>
</comment>
<proteinExistence type="inferred from homology"/>
<keyword evidence="2" id="KW-0539">Nucleus</keyword>
<feature type="compositionally biased region" description="Acidic residues" evidence="4">
    <location>
        <begin position="201"/>
        <end position="215"/>
    </location>
</feature>
<dbReference type="InterPro" id="IPR004127">
    <property type="entry name" value="Prefoldin_subunit_alpha"/>
</dbReference>
<accession>A0ABP0X351</accession>
<feature type="compositionally biased region" description="Acidic residues" evidence="4">
    <location>
        <begin position="230"/>
        <end position="249"/>
    </location>
</feature>
<feature type="compositionally biased region" description="Polar residues" evidence="4">
    <location>
        <begin position="345"/>
        <end position="354"/>
    </location>
</feature>
<reference evidence="5" key="1">
    <citation type="submission" date="2024-02" db="EMBL/GenBank/DDBJ databases">
        <authorList>
            <consortium name="ELIXIR-Norway"/>
            <consortium name="Elixir Norway"/>
        </authorList>
    </citation>
    <scope>NUCLEOTIDE SEQUENCE</scope>
</reference>
<keyword evidence="6" id="KW-1185">Reference proteome</keyword>
<dbReference type="EMBL" id="OZ020100">
    <property type="protein sequence ID" value="CAK9273515.1"/>
    <property type="molecule type" value="Genomic_DNA"/>
</dbReference>
<dbReference type="SUPFAM" id="SSF46579">
    <property type="entry name" value="Prefoldin"/>
    <property type="match status" value="1"/>
</dbReference>
<protein>
    <recommendedName>
        <fullName evidence="7">RNA polymerase II subunit 5-mediating protein</fullName>
    </recommendedName>
</protein>
<evidence type="ECO:0000313" key="6">
    <source>
        <dbReference type="Proteomes" id="UP001497444"/>
    </source>
</evidence>
<dbReference type="Pfam" id="PF02996">
    <property type="entry name" value="Prefoldin"/>
    <property type="match status" value="1"/>
</dbReference>
<evidence type="ECO:0000313" key="5">
    <source>
        <dbReference type="EMBL" id="CAK9273515.1"/>
    </source>
</evidence>
<dbReference type="InterPro" id="IPR009053">
    <property type="entry name" value="Prefoldin"/>
</dbReference>
<evidence type="ECO:0000256" key="3">
    <source>
        <dbReference type="ARBA" id="ARBA00038295"/>
    </source>
</evidence>
<dbReference type="PANTHER" id="PTHR15111">
    <property type="entry name" value="RNA POLYMERASE II SUBUNIT 5-MEDIATING PROTEIN NNX3"/>
    <property type="match status" value="1"/>
</dbReference>
<comment type="similarity">
    <text evidence="3">Belongs to the RNA polymerase II subunit 5-mediating protein family.</text>
</comment>
<gene>
    <name evidence="5" type="ORF">CSSPJE1EN1_LOCUS18993</name>
</gene>
<evidence type="ECO:0000256" key="4">
    <source>
        <dbReference type="SAM" id="MobiDB-lite"/>
    </source>
</evidence>
<dbReference type="CDD" id="cd23159">
    <property type="entry name" value="Prefoldin_URI1"/>
    <property type="match status" value="1"/>
</dbReference>
<evidence type="ECO:0000256" key="1">
    <source>
        <dbReference type="ARBA" id="ARBA00004123"/>
    </source>
</evidence>
<organism evidence="5 6">
    <name type="scientific">Sphagnum jensenii</name>
    <dbReference type="NCBI Taxonomy" id="128206"/>
    <lineage>
        <taxon>Eukaryota</taxon>
        <taxon>Viridiplantae</taxon>
        <taxon>Streptophyta</taxon>
        <taxon>Embryophyta</taxon>
        <taxon>Bryophyta</taxon>
        <taxon>Sphagnophytina</taxon>
        <taxon>Sphagnopsida</taxon>
        <taxon>Sphagnales</taxon>
        <taxon>Sphagnaceae</taxon>
        <taxon>Sphagnum</taxon>
    </lineage>
</organism>
<dbReference type="InterPro" id="IPR052255">
    <property type="entry name" value="RNA_pol_II_subunit5-mediator"/>
</dbReference>
<sequence>MGDDRVEGTVTPLAETLSEADAAVVARRVAEAIQAQRQQLQTLQGYHDDNRALCNVLVQLPDLVSYDIMVPFGKAAFMPGRLIHTNEFLVLLGEGYYAERSAKQAVEILERRSEFLDSKINATKVHIGDLEAEATFVKNIADEAAAGVVEIKEEYTEPTEFSFQRTSPVEDATPVDGKVSADAEDAKIMARIAELELAEAAAEDDGTGSDDDNDAEVYRPFTPFQRLLLDEDEEGEDEEEEEDDDDEHEDFLQRLAQLPSSSSKGRAHFTSELYQQQPNRVPSEEHEKGAHEIHAAPHRVRFEDELNVERGASLSAQDRLPPRSHSPSTVHLQAFSGTVLERNPGNLSSNQSVAQEEENRPTRPVSKFKLRKGKDS</sequence>